<feature type="region of interest" description="Disordered" evidence="4">
    <location>
        <begin position="1341"/>
        <end position="1389"/>
    </location>
</feature>
<dbReference type="STRING" id="136037.A0A067RSV7"/>
<feature type="compositionally biased region" description="Polar residues" evidence="4">
    <location>
        <begin position="235"/>
        <end position="253"/>
    </location>
</feature>
<dbReference type="SMART" id="SM00382">
    <property type="entry name" value="AAA"/>
    <property type="match status" value="1"/>
</dbReference>
<dbReference type="OMA" id="HTHAHEN"/>
<evidence type="ECO:0000256" key="2">
    <source>
        <dbReference type="ARBA" id="ARBA00023054"/>
    </source>
</evidence>
<feature type="compositionally biased region" description="Polar residues" evidence="4">
    <location>
        <begin position="1948"/>
        <end position="1970"/>
    </location>
</feature>
<dbReference type="eggNOG" id="ENOG502QPT3">
    <property type="taxonomic scope" value="Eukaryota"/>
</dbReference>
<evidence type="ECO:0000256" key="4">
    <source>
        <dbReference type="SAM" id="MobiDB-lite"/>
    </source>
</evidence>
<gene>
    <name evidence="6" type="ORF">L798_14760</name>
</gene>
<dbReference type="Pfam" id="PF25408">
    <property type="entry name" value="AAA_lid_NAV1"/>
    <property type="match status" value="1"/>
</dbReference>
<feature type="compositionally biased region" description="Low complexity" evidence="4">
    <location>
        <begin position="1919"/>
        <end position="1929"/>
    </location>
</feature>
<feature type="region of interest" description="Disordered" evidence="4">
    <location>
        <begin position="674"/>
        <end position="711"/>
    </location>
</feature>
<evidence type="ECO:0000313" key="6">
    <source>
        <dbReference type="EMBL" id="KDR22904.1"/>
    </source>
</evidence>
<feature type="compositionally biased region" description="Low complexity" evidence="4">
    <location>
        <begin position="335"/>
        <end position="344"/>
    </location>
</feature>
<dbReference type="InterPro" id="IPR057568">
    <property type="entry name" value="CortBP2_NAV1-like_AAA_lid"/>
</dbReference>
<dbReference type="InParanoid" id="A0A067RSV7"/>
<feature type="compositionally biased region" description="Low complexity" evidence="4">
    <location>
        <begin position="424"/>
        <end position="454"/>
    </location>
</feature>
<dbReference type="InterPro" id="IPR039041">
    <property type="entry name" value="Nav/unc-53"/>
</dbReference>
<dbReference type="FunCoup" id="A0A067RSV7">
    <property type="interactions" value="323"/>
</dbReference>
<dbReference type="PANTHER" id="PTHR12784">
    <property type="entry name" value="STEERIN"/>
    <property type="match status" value="1"/>
</dbReference>
<feature type="region of interest" description="Disordered" evidence="4">
    <location>
        <begin position="1"/>
        <end position="210"/>
    </location>
</feature>
<feature type="compositionally biased region" description="Low complexity" evidence="4">
    <location>
        <begin position="91"/>
        <end position="105"/>
    </location>
</feature>
<feature type="compositionally biased region" description="Basic residues" evidence="4">
    <location>
        <begin position="957"/>
        <end position="966"/>
    </location>
</feature>
<name>A0A067RSV7_ZOONE</name>
<feature type="compositionally biased region" description="Polar residues" evidence="4">
    <location>
        <begin position="1"/>
        <end position="17"/>
    </location>
</feature>
<evidence type="ECO:0000256" key="3">
    <source>
        <dbReference type="SAM" id="Coils"/>
    </source>
</evidence>
<dbReference type="FunFam" id="3.40.50.300:FF:001111">
    <property type="entry name" value="neuron navigator 2 isoform X3"/>
    <property type="match status" value="1"/>
</dbReference>
<evidence type="ECO:0000313" key="7">
    <source>
        <dbReference type="Proteomes" id="UP000027135"/>
    </source>
</evidence>
<dbReference type="GO" id="GO:0016887">
    <property type="term" value="F:ATP hydrolysis activity"/>
    <property type="evidence" value="ECO:0007669"/>
    <property type="project" value="InterPro"/>
</dbReference>
<feature type="compositionally biased region" description="Low complexity" evidence="4">
    <location>
        <begin position="1364"/>
        <end position="1374"/>
    </location>
</feature>
<dbReference type="Proteomes" id="UP000027135">
    <property type="component" value="Unassembled WGS sequence"/>
</dbReference>
<evidence type="ECO:0000259" key="5">
    <source>
        <dbReference type="SMART" id="SM00382"/>
    </source>
</evidence>
<feature type="compositionally biased region" description="Polar residues" evidence="4">
    <location>
        <begin position="106"/>
        <end position="118"/>
    </location>
</feature>
<feature type="compositionally biased region" description="Low complexity" evidence="4">
    <location>
        <begin position="146"/>
        <end position="158"/>
    </location>
</feature>
<feature type="region of interest" description="Disordered" evidence="4">
    <location>
        <begin position="723"/>
        <end position="927"/>
    </location>
</feature>
<dbReference type="SUPFAM" id="SSF52540">
    <property type="entry name" value="P-loop containing nucleoside triphosphate hydrolases"/>
    <property type="match status" value="1"/>
</dbReference>
<feature type="region of interest" description="Disordered" evidence="4">
    <location>
        <begin position="1049"/>
        <end position="1076"/>
    </location>
</feature>
<feature type="compositionally biased region" description="Basic and acidic residues" evidence="4">
    <location>
        <begin position="396"/>
        <end position="413"/>
    </location>
</feature>
<feature type="region of interest" description="Disordered" evidence="4">
    <location>
        <begin position="1096"/>
        <end position="1117"/>
    </location>
</feature>
<feature type="region of interest" description="Disordered" evidence="4">
    <location>
        <begin position="1948"/>
        <end position="1984"/>
    </location>
</feature>
<dbReference type="InterPro" id="IPR057126">
    <property type="entry name" value="NAV1-like_ubiquitin-like"/>
</dbReference>
<sequence>MPRIPSANSKHSGSVTSIPLPAGSRLSGTEDGRQSSIPLGSVHHQPQGGSFSGSACSSRSTSPSSAHSLIPTVTRTGGPHDKHLPNTRVRSSTPSSSTTTSPSSPRGHTQQRVTSEKNSMLGGLKLFSYKEKNSGSRVKGGNTNVSKRTSSSSGFSSARSERSDSSTSLCSDAKPCPSSTSQDERQEASPSLSYRHPGSDDSSPKGLSRGFRNKLVKGISVASSKDLISVGSCKDVSQISPKSRAKIQSNKSSPKFVRKSGINSRECRGVVVDEQPKLKEDSGLRLVQGDPKMHGRELLNNENYVCEPSGDSENVARQGKSVKSDNAVSKIRGQSSVKSSFGSSNNMPLRIPPVPPCTLGGSGSSIPKPTAAVKGTSKPAKEERNQVASPMKQSVIHRDALPRQKQLGSRDGELGGSISVALVSPMPSENSSSMSESTYSTSTGQSNSNSSDSSVIYRPSSESGSEMGKPVSRKIETTFDNLDKVITQEAPHVQPRETSFGGEEEAAMNVKPMQPLLRGYTPSGPSIHMSCMGVQNKQSMKYFNYAQHLDPMLNIKRGVGDGGYGDPEYSNIDVMSGYLSDGDVLQSSVTHPFSDMCDGYMSEGGASVCARRLHAQQGLLQGSRSSVANINPSGKSEPLLRRAVTRPKPRICLDDNRSASVGVSEIFSELSADEHLPGHSHNKRLVQGGPGGCLKGPGAQKPLPSPFNPSDQTQVVYRVVGSRSNVKKSDSSQQTDNSAFRQNSGSQAKKHAESNGNGGGRVPELHRGKTDPEVVRQQKGEKRGSGCSPGASSNGLARKPDKNADRQKKMGVKEDGTSKEKEYCGNAEKQQPKTDRASPHGSSGLRSNGEGKQSKVRGVPQSFGYVKRSTNGCAGNKSELRTAQVSAVPRTKVKVSGGTQTCTSDLQQQQPQPHHFKSYSLTGPSASQLSQSVRDRLLLGSQSLPKPGSSEHAALFHSHRGQQRGHRPTDGSLSDTTYSNYADLQNYCANSSPYSSWLRYSAAYTSSLPARASAAGLVEADSVESLCSLPAQLQHHRASLTHARLLMHQRDSSASPGPRLNRSNSIRSTKSEKMYPSMLQRSEELDPYYGIPMCSNTVSHSSQPTSPTPSQVSQGAASRFNYSPITTSASSHGLSRITVSPYSGLLSKTNSKDDEIHGSSVSLVSTASSLYSTPEEKQSHEIRKLRRELQDAQEKVHTLTNQLSTNAHVVSAFEQSLSNMTQRLQHLTSTAERKDSELLELRQTIELLRKQSVEAGLTSAHIQSMSPSLARRHTININAGAQNGGSMLRQLSTDSVSSINSLSSACSLSSSAHVPDNSTTSVSKKKKKGWLRSSFSKAFSRSKKNKNGSVSDVEDSRGLNSDVSAPSSPLLSAPHHMNGSQIKGSQSSSAIYDKEPHEARPDVVEELKKQLREKDLVLTDIRLEALSSAHQLESLKDTVIKMRNEMLNLKQDNERLQRIVTSKSLTSSQSSLPITDSLERRFSMTETSTPPADPEGKRVVVSVFLGSHGSYHKYIEEGNAPSSCMIAALFLSGKTKWDMLDCLIRRVFKEYVLRVDPVSNLGLSAESIWSYHIGEVVRYKDSQVPELLPYGYLVGDSQNSIHVCLKGALHSGSVDALAFETLIPKSIVQRYVSLLSEHRRIILCGPSGTGKSYLANKLAEFLVLRDGKESTAESIATFNVDHKSSKELRQYLANVAEQCENNALDLPSVIILDNLHHAASLGEVFNGFLNAKYSKCPYIIGTMNQATCSTTNLQLHHNFRWILCANHMEPVKGFLGRFLRRRLLEAEVQEGIRNNDLNRIFDWIPKVWQHLNKFLETHSSSDVTIGPRLFLSCPSDPDGSQVWFTDLWNYSVVPYLLEAVREGLQLYGRRAPWEDPAYFICQTYPWTGDTVHRGHEALLRLRPEDVGYDIQQSGGVGGSSIKSMSSTQSDTDGDPLLNMLMRLQEAANYSSPHSSNDSDAVSIDSHPSSIRSDDKGSCRVESAL</sequence>
<feature type="region of interest" description="Disordered" evidence="4">
    <location>
        <begin position="1308"/>
        <end position="1327"/>
    </location>
</feature>
<keyword evidence="2 3" id="KW-0175">Coiled coil</keyword>
<feature type="region of interest" description="Disordered" evidence="4">
    <location>
        <begin position="306"/>
        <end position="471"/>
    </location>
</feature>
<dbReference type="InterPro" id="IPR003959">
    <property type="entry name" value="ATPase_AAA_core"/>
</dbReference>
<feature type="region of interest" description="Disordered" evidence="4">
    <location>
        <begin position="957"/>
        <end position="976"/>
    </location>
</feature>
<feature type="region of interest" description="Disordered" evidence="4">
    <location>
        <begin position="232"/>
        <end position="260"/>
    </location>
</feature>
<feature type="domain" description="AAA+ ATPase" evidence="5">
    <location>
        <begin position="1637"/>
        <end position="1793"/>
    </location>
</feature>
<comment type="similarity">
    <text evidence="1">Belongs to the Nav/unc-53 family.</text>
</comment>
<keyword evidence="7" id="KW-1185">Reference proteome</keyword>
<feature type="coiled-coil region" evidence="3">
    <location>
        <begin position="1404"/>
        <end position="1459"/>
    </location>
</feature>
<dbReference type="Pfam" id="PF23092">
    <property type="entry name" value="Ubiquitin_6"/>
    <property type="match status" value="1"/>
</dbReference>
<accession>A0A067RSV7</accession>
<dbReference type="EMBL" id="KK852482">
    <property type="protein sequence ID" value="KDR22904.1"/>
    <property type="molecule type" value="Genomic_DNA"/>
</dbReference>
<dbReference type="InterPro" id="IPR027417">
    <property type="entry name" value="P-loop_NTPase"/>
</dbReference>
<proteinExistence type="inferred from homology"/>
<protein>
    <submittedName>
        <fullName evidence="6">Neuron navigator 2</fullName>
    </submittedName>
</protein>
<feature type="compositionally biased region" description="Basic and acidic residues" evidence="4">
    <location>
        <begin position="798"/>
        <end position="823"/>
    </location>
</feature>
<feature type="coiled-coil region" evidence="3">
    <location>
        <begin position="1175"/>
        <end position="1202"/>
    </location>
</feature>
<dbReference type="PANTHER" id="PTHR12784:SF28">
    <property type="entry name" value="PROTEIN SICKIE"/>
    <property type="match status" value="1"/>
</dbReference>
<feature type="compositionally biased region" description="Low complexity" evidence="4">
    <location>
        <begin position="1097"/>
        <end position="1114"/>
    </location>
</feature>
<organism evidence="6 7">
    <name type="scientific">Zootermopsis nevadensis</name>
    <name type="common">Dampwood termite</name>
    <dbReference type="NCBI Taxonomy" id="136037"/>
    <lineage>
        <taxon>Eukaryota</taxon>
        <taxon>Metazoa</taxon>
        <taxon>Ecdysozoa</taxon>
        <taxon>Arthropoda</taxon>
        <taxon>Hexapoda</taxon>
        <taxon>Insecta</taxon>
        <taxon>Pterygota</taxon>
        <taxon>Neoptera</taxon>
        <taxon>Polyneoptera</taxon>
        <taxon>Dictyoptera</taxon>
        <taxon>Blattodea</taxon>
        <taxon>Blattoidea</taxon>
        <taxon>Termitoidae</taxon>
        <taxon>Termopsidae</taxon>
        <taxon>Zootermopsis</taxon>
    </lineage>
</organism>
<feature type="compositionally biased region" description="Polar residues" evidence="4">
    <location>
        <begin position="897"/>
        <end position="912"/>
    </location>
</feature>
<dbReference type="GO" id="GO:0005524">
    <property type="term" value="F:ATP binding"/>
    <property type="evidence" value="ECO:0007669"/>
    <property type="project" value="InterPro"/>
</dbReference>
<feature type="compositionally biased region" description="Polar residues" evidence="4">
    <location>
        <begin position="731"/>
        <end position="747"/>
    </location>
</feature>
<feature type="compositionally biased region" description="Low complexity" evidence="4">
    <location>
        <begin position="52"/>
        <end position="68"/>
    </location>
</feature>
<dbReference type="Gene3D" id="3.40.50.300">
    <property type="entry name" value="P-loop containing nucleotide triphosphate hydrolases"/>
    <property type="match status" value="1"/>
</dbReference>
<feature type="region of interest" description="Disordered" evidence="4">
    <location>
        <begin position="1912"/>
        <end position="1935"/>
    </location>
</feature>
<evidence type="ECO:0000256" key="1">
    <source>
        <dbReference type="ARBA" id="ARBA00006255"/>
    </source>
</evidence>
<reference evidence="6 7" key="1">
    <citation type="journal article" date="2014" name="Nat. Commun.">
        <title>Molecular traces of alternative social organization in a termite genome.</title>
        <authorList>
            <person name="Terrapon N."/>
            <person name="Li C."/>
            <person name="Robertson H.M."/>
            <person name="Ji L."/>
            <person name="Meng X."/>
            <person name="Booth W."/>
            <person name="Chen Z."/>
            <person name="Childers C.P."/>
            <person name="Glastad K.M."/>
            <person name="Gokhale K."/>
            <person name="Gowin J."/>
            <person name="Gronenberg W."/>
            <person name="Hermansen R.A."/>
            <person name="Hu H."/>
            <person name="Hunt B.G."/>
            <person name="Huylmans A.K."/>
            <person name="Khalil S.M."/>
            <person name="Mitchell R.D."/>
            <person name="Munoz-Torres M.C."/>
            <person name="Mustard J.A."/>
            <person name="Pan H."/>
            <person name="Reese J.T."/>
            <person name="Scharf M.E."/>
            <person name="Sun F."/>
            <person name="Vogel H."/>
            <person name="Xiao J."/>
            <person name="Yang W."/>
            <person name="Yang Z."/>
            <person name="Yang Z."/>
            <person name="Zhou J."/>
            <person name="Zhu J."/>
            <person name="Brent C.S."/>
            <person name="Elsik C.G."/>
            <person name="Goodisman M.A."/>
            <person name="Liberles D.A."/>
            <person name="Roe R.M."/>
            <person name="Vargo E.L."/>
            <person name="Vilcinskas A."/>
            <person name="Wang J."/>
            <person name="Bornberg-Bauer E."/>
            <person name="Korb J."/>
            <person name="Zhang G."/>
            <person name="Liebig J."/>
        </authorList>
    </citation>
    <scope>NUCLEOTIDE SEQUENCE [LARGE SCALE GENOMIC DNA]</scope>
    <source>
        <tissue evidence="6">Whole organism</tissue>
    </source>
</reference>
<dbReference type="GO" id="GO:0022008">
    <property type="term" value="P:neurogenesis"/>
    <property type="evidence" value="ECO:0007669"/>
    <property type="project" value="InterPro"/>
</dbReference>
<feature type="compositionally biased region" description="Polar residues" evidence="4">
    <location>
        <begin position="1378"/>
        <end position="1389"/>
    </location>
</feature>
<dbReference type="InterPro" id="IPR003593">
    <property type="entry name" value="AAA+_ATPase"/>
</dbReference>
<dbReference type="Pfam" id="PF00004">
    <property type="entry name" value="AAA"/>
    <property type="match status" value="1"/>
</dbReference>
<feature type="compositionally biased region" description="Basic and acidic residues" evidence="4">
    <location>
        <begin position="763"/>
        <end position="784"/>
    </location>
</feature>